<evidence type="ECO:0000313" key="3">
    <source>
        <dbReference type="Proteomes" id="UP000503447"/>
    </source>
</evidence>
<dbReference type="AlphaFoldDB" id="A0A6M5Z626"/>
<proteinExistence type="predicted"/>
<dbReference type="EMBL" id="CP053452">
    <property type="protein sequence ID" value="QJX00683.1"/>
    <property type="molecule type" value="Genomic_DNA"/>
</dbReference>
<sequence length="54" mass="5688">MGSGRCLLTDNRAAKVDTSPGREALNPVDAQTLAGSEPGESAAQRTHRANCRHI</sequence>
<protein>
    <submittedName>
        <fullName evidence="2">Uncharacterized protein</fullName>
    </submittedName>
</protein>
<organism evidence="2 3">
    <name type="scientific">Frigoriglobus tundricola</name>
    <dbReference type="NCBI Taxonomy" id="2774151"/>
    <lineage>
        <taxon>Bacteria</taxon>
        <taxon>Pseudomonadati</taxon>
        <taxon>Planctomycetota</taxon>
        <taxon>Planctomycetia</taxon>
        <taxon>Gemmatales</taxon>
        <taxon>Gemmataceae</taxon>
        <taxon>Frigoriglobus</taxon>
    </lineage>
</organism>
<accession>A0A6M5Z626</accession>
<evidence type="ECO:0000256" key="1">
    <source>
        <dbReference type="SAM" id="MobiDB-lite"/>
    </source>
</evidence>
<name>A0A6M5Z626_9BACT</name>
<keyword evidence="3" id="KW-1185">Reference proteome</keyword>
<feature type="region of interest" description="Disordered" evidence="1">
    <location>
        <begin position="1"/>
        <end position="54"/>
    </location>
</feature>
<reference evidence="3" key="1">
    <citation type="submission" date="2020-05" db="EMBL/GenBank/DDBJ databases">
        <title>Frigoriglobus tundricola gen. nov., sp. nov., a psychrotolerant cellulolytic planctomycete of the family Gemmataceae with two divergent copies of 16S rRNA gene.</title>
        <authorList>
            <person name="Kulichevskaya I.S."/>
            <person name="Ivanova A.A."/>
            <person name="Naumoff D.G."/>
            <person name="Beletsky A.V."/>
            <person name="Rijpstra W.I.C."/>
            <person name="Sinninghe Damste J.S."/>
            <person name="Mardanov A.V."/>
            <person name="Ravin N.V."/>
            <person name="Dedysh S.N."/>
        </authorList>
    </citation>
    <scope>NUCLEOTIDE SEQUENCE [LARGE SCALE GENOMIC DNA]</scope>
    <source>
        <strain evidence="3">PL17</strain>
    </source>
</reference>
<dbReference type="KEGG" id="ftj:FTUN_8315"/>
<feature type="compositionally biased region" description="Basic residues" evidence="1">
    <location>
        <begin position="45"/>
        <end position="54"/>
    </location>
</feature>
<gene>
    <name evidence="2" type="ORF">FTUN_8315</name>
</gene>
<evidence type="ECO:0000313" key="2">
    <source>
        <dbReference type="EMBL" id="QJX00683.1"/>
    </source>
</evidence>
<dbReference type="Proteomes" id="UP000503447">
    <property type="component" value="Chromosome"/>
</dbReference>